<sequence>MYRLQFPADGSVQGCGDLNEIWDLCLSYGPSTCEIQVYCPDFGVWVKINTQPKEEAV</sequence>
<accession>E3PZD5</accession>
<name>E3PZD5_9CAUD</name>
<dbReference type="Proteomes" id="UP000258344">
    <property type="component" value="Segment"/>
</dbReference>
<protein>
    <submittedName>
        <fullName evidence="1">Uncharacterized protein</fullName>
    </submittedName>
</protein>
<evidence type="ECO:0000313" key="1">
    <source>
        <dbReference type="EMBL" id="CBW47086.1"/>
    </source>
</evidence>
<evidence type="ECO:0000313" key="2">
    <source>
        <dbReference type="Proteomes" id="UP000258344"/>
    </source>
</evidence>
<organism evidence="1 2">
    <name type="scientific">Roseovarius sp. 217 phage 1</name>
    <dbReference type="NCBI Taxonomy" id="874471"/>
    <lineage>
        <taxon>Viruses</taxon>
        <taxon>Duplodnaviria</taxon>
        <taxon>Heunggongvirae</taxon>
        <taxon>Uroviricota</taxon>
        <taxon>Caudoviricetes</taxon>
        <taxon>Schitoviridae</taxon>
        <taxon>Rhodovirinae</taxon>
        <taxon>Plymouthvirus</taxon>
        <taxon>Roseovarius Plymouth podovirus 1</taxon>
    </lineage>
</organism>
<feature type="non-terminal residue" evidence="1">
    <location>
        <position position="57"/>
    </location>
</feature>
<reference evidence="1 2" key="1">
    <citation type="journal article" date="2014" name="Front. Microbiol.">
        <title>Comparative genomics defines the core genome of the growing N4-like phage genus and identifies N4-like Roseophage specific genes.</title>
        <authorList>
            <person name="Chan J.Z."/>
            <person name="Millard A.D."/>
            <person name="Mann N.H."/>
            <person name="Schafer H."/>
        </authorList>
    </citation>
    <scope>NUCLEOTIDE SEQUENCE [LARGE SCALE GENOMIC DNA]</scope>
</reference>
<proteinExistence type="predicted"/>
<dbReference type="EMBL" id="FR682616">
    <property type="protein sequence ID" value="CBW47086.1"/>
    <property type="molecule type" value="Genomic_DNA"/>
</dbReference>